<feature type="domain" description="FAD dependent oxidoreductase" evidence="3">
    <location>
        <begin position="21"/>
        <end position="210"/>
    </location>
</feature>
<reference evidence="5" key="1">
    <citation type="journal article" date="2019" name="Int. J. Syst. Evol. Microbiol.">
        <title>The Global Catalogue of Microorganisms (GCM) 10K type strain sequencing project: providing services to taxonomists for standard genome sequencing and annotation.</title>
        <authorList>
            <consortium name="The Broad Institute Genomics Platform"/>
            <consortium name="The Broad Institute Genome Sequencing Center for Infectious Disease"/>
            <person name="Wu L."/>
            <person name="Ma J."/>
        </authorList>
    </citation>
    <scope>NUCLEOTIDE SEQUENCE [LARGE SCALE GENOMIC DNA]</scope>
    <source>
        <strain evidence="5">NBRC 108565</strain>
    </source>
</reference>
<evidence type="ECO:0000259" key="3">
    <source>
        <dbReference type="Pfam" id="PF01266"/>
    </source>
</evidence>
<sequence>MVEPARGHHRADGGADGGVRDLLVVGAGIIGLSVAWRALSAGLTVEVLDPTPGDGATHAAAGMLAAVTEADYGEERLAAMNRDSAALWPAFAADLEAASGLDVGLRRTGTMTVAYDADDVAESRRLARTQHRWGMDIEELTAAAARERSPLVGPVAGAFWSPSDHQVDPRSVHRALLIAVREAGGAVVRRRVSSLLTDRAGGGPRVTGAVDERGRSAAPGPSCSPPGRAHLRCWPTSRSRLPSDP</sequence>
<evidence type="ECO:0000256" key="2">
    <source>
        <dbReference type="SAM" id="MobiDB-lite"/>
    </source>
</evidence>
<dbReference type="PANTHER" id="PTHR13847">
    <property type="entry name" value="SARCOSINE DEHYDROGENASE-RELATED"/>
    <property type="match status" value="1"/>
</dbReference>
<evidence type="ECO:0000256" key="1">
    <source>
        <dbReference type="ARBA" id="ARBA00023002"/>
    </source>
</evidence>
<evidence type="ECO:0000313" key="5">
    <source>
        <dbReference type="Proteomes" id="UP001321475"/>
    </source>
</evidence>
<feature type="region of interest" description="Disordered" evidence="2">
    <location>
        <begin position="198"/>
        <end position="245"/>
    </location>
</feature>
<organism evidence="4 5">
    <name type="scientific">Paraoerskovia sediminicola</name>
    <dbReference type="NCBI Taxonomy" id="1138587"/>
    <lineage>
        <taxon>Bacteria</taxon>
        <taxon>Bacillati</taxon>
        <taxon>Actinomycetota</taxon>
        <taxon>Actinomycetes</taxon>
        <taxon>Micrococcales</taxon>
        <taxon>Cellulomonadaceae</taxon>
        <taxon>Paraoerskovia</taxon>
    </lineage>
</organism>
<evidence type="ECO:0000313" key="4">
    <source>
        <dbReference type="EMBL" id="BDZ41106.1"/>
    </source>
</evidence>
<dbReference type="Gene3D" id="3.30.9.10">
    <property type="entry name" value="D-Amino Acid Oxidase, subunit A, domain 2"/>
    <property type="match status" value="1"/>
</dbReference>
<dbReference type="InterPro" id="IPR006076">
    <property type="entry name" value="FAD-dep_OxRdtase"/>
</dbReference>
<dbReference type="InterPro" id="IPR036188">
    <property type="entry name" value="FAD/NAD-bd_sf"/>
</dbReference>
<name>A0ABN6X8S3_9CELL</name>
<proteinExistence type="predicted"/>
<protein>
    <recommendedName>
        <fullName evidence="3">FAD dependent oxidoreductase domain-containing protein</fullName>
    </recommendedName>
</protein>
<dbReference type="RefSeq" id="WP_286218353.1">
    <property type="nucleotide sequence ID" value="NZ_AP027729.1"/>
</dbReference>
<keyword evidence="1" id="KW-0560">Oxidoreductase</keyword>
<dbReference type="SUPFAM" id="SSF51905">
    <property type="entry name" value="FAD/NAD(P)-binding domain"/>
    <property type="match status" value="1"/>
</dbReference>
<dbReference type="PANTHER" id="PTHR13847:SF289">
    <property type="entry name" value="GLYCINE OXIDASE"/>
    <property type="match status" value="1"/>
</dbReference>
<keyword evidence="5" id="KW-1185">Reference proteome</keyword>
<gene>
    <name evidence="4" type="ORF">GCM10025865_04050</name>
</gene>
<accession>A0ABN6X8S3</accession>
<dbReference type="EMBL" id="AP027729">
    <property type="protein sequence ID" value="BDZ41106.1"/>
    <property type="molecule type" value="Genomic_DNA"/>
</dbReference>
<dbReference type="Pfam" id="PF01266">
    <property type="entry name" value="DAO"/>
    <property type="match status" value="1"/>
</dbReference>
<feature type="compositionally biased region" description="Polar residues" evidence="2">
    <location>
        <begin position="236"/>
        <end position="245"/>
    </location>
</feature>
<dbReference type="Gene3D" id="3.50.50.60">
    <property type="entry name" value="FAD/NAD(P)-binding domain"/>
    <property type="match status" value="1"/>
</dbReference>
<dbReference type="Proteomes" id="UP001321475">
    <property type="component" value="Chromosome"/>
</dbReference>
<feature type="compositionally biased region" description="Low complexity" evidence="2">
    <location>
        <begin position="216"/>
        <end position="228"/>
    </location>
</feature>